<feature type="region of interest" description="Disordered" evidence="1">
    <location>
        <begin position="88"/>
        <end position="110"/>
    </location>
</feature>
<dbReference type="Proteomes" id="UP000461585">
    <property type="component" value="Unassembled WGS sequence"/>
</dbReference>
<evidence type="ECO:0000313" key="2">
    <source>
        <dbReference type="EMBL" id="NDL66967.1"/>
    </source>
</evidence>
<comment type="caution">
    <text evidence="2">The sequence shown here is derived from an EMBL/GenBank/DDBJ whole genome shotgun (WGS) entry which is preliminary data.</text>
</comment>
<dbReference type="RefSeq" id="WP_162369693.1">
    <property type="nucleotide sequence ID" value="NZ_JAAEEH010000008.1"/>
</dbReference>
<feature type="compositionally biased region" description="Basic residues" evidence="1">
    <location>
        <begin position="93"/>
        <end position="110"/>
    </location>
</feature>
<evidence type="ECO:0000256" key="1">
    <source>
        <dbReference type="SAM" id="MobiDB-lite"/>
    </source>
</evidence>
<sequence length="110" mass="12619">MAGSGRYILAHPRLPLAGPRLLLDRGKKGKGPKGSLRWLGFRRKLRLLKEKGESLTFLLQVDIIPIEMVLFFPEEGRCEGFFDTPLGHIPFTGRRRDKRKSRERRRGHGA</sequence>
<protein>
    <submittedName>
        <fullName evidence="2">Uncharacterized protein</fullName>
    </submittedName>
</protein>
<proteinExistence type="predicted"/>
<evidence type="ECO:0000313" key="3">
    <source>
        <dbReference type="Proteomes" id="UP000461585"/>
    </source>
</evidence>
<keyword evidence="3" id="KW-1185">Reference proteome</keyword>
<name>A0A7X5HUN1_9FIRM</name>
<organism evidence="2 3">
    <name type="scientific">Anaerotalea alkaliphila</name>
    <dbReference type="NCBI Taxonomy" id="2662126"/>
    <lineage>
        <taxon>Bacteria</taxon>
        <taxon>Bacillati</taxon>
        <taxon>Bacillota</taxon>
        <taxon>Clostridia</taxon>
        <taxon>Eubacteriales</taxon>
        <taxon>Anaerotalea</taxon>
    </lineage>
</organism>
<gene>
    <name evidence="2" type="ORF">GXN74_04290</name>
</gene>
<reference evidence="2 3" key="1">
    <citation type="submission" date="2020-01" db="EMBL/GenBank/DDBJ databases">
        <title>Anaeroalcalibacter tamaniensis gen. nov., sp. nov., moderately halophilic strictly anaerobic fermenter bacterium from mud volcano of Taman peninsula.</title>
        <authorList>
            <person name="Frolova A."/>
            <person name="Merkel A.Y."/>
            <person name="Slobodkin A.I."/>
        </authorList>
    </citation>
    <scope>NUCLEOTIDE SEQUENCE [LARGE SCALE GENOMIC DNA]</scope>
    <source>
        <strain evidence="2 3">F-3ap</strain>
    </source>
</reference>
<accession>A0A7X5HUN1</accession>
<dbReference type="EMBL" id="JAAEEH010000008">
    <property type="protein sequence ID" value="NDL66967.1"/>
    <property type="molecule type" value="Genomic_DNA"/>
</dbReference>
<dbReference type="AlphaFoldDB" id="A0A7X5HUN1"/>